<feature type="compositionally biased region" description="Low complexity" evidence="1">
    <location>
        <begin position="13"/>
        <end position="23"/>
    </location>
</feature>
<feature type="region of interest" description="Disordered" evidence="1">
    <location>
        <begin position="66"/>
        <end position="90"/>
    </location>
</feature>
<dbReference type="EMBL" id="FWFY01000001">
    <property type="protein sequence ID" value="SLN17887.1"/>
    <property type="molecule type" value="Genomic_DNA"/>
</dbReference>
<sequence>MERPKTRNGDAQGRGAPPSVPVGGSSGRRRRTRYRLGRPARTREEEGPAGLCNECRFGRRGIRILCDRRGQGGGGPRRSDARRSREEEGTARIRISRATGQGGGSPVALIRVRSKGGGEAPVVCDRLGQGGGGPCRSDLRARPREEEGAARIREFLRATGQGGGSPAALWSACALREEEKRPWCATGRVREEEDPAGLIYVHAPGRRRGRPVTLSFFKATASGRRKMPSPRCGPPREEEGRDRGSRPVQGGGGTGRELGNFYLASAASIATRLIIERLRPRSARSRSLSACSSL</sequence>
<dbReference type="EMBL" id="PYGB01000003">
    <property type="protein sequence ID" value="PSK87006.1"/>
    <property type="molecule type" value="Genomic_DNA"/>
</dbReference>
<dbReference type="Proteomes" id="UP000240624">
    <property type="component" value="Unassembled WGS sequence"/>
</dbReference>
<evidence type="ECO:0000313" key="3">
    <source>
        <dbReference type="EMBL" id="SLN17887.1"/>
    </source>
</evidence>
<reference evidence="3 4" key="1">
    <citation type="submission" date="2017-03" db="EMBL/GenBank/DDBJ databases">
        <authorList>
            <person name="Afonso C.L."/>
            <person name="Miller P.J."/>
            <person name="Scott M.A."/>
            <person name="Spackman E."/>
            <person name="Goraichik I."/>
            <person name="Dimitrov K.M."/>
            <person name="Suarez D.L."/>
            <person name="Swayne D.E."/>
        </authorList>
    </citation>
    <scope>NUCLEOTIDE SEQUENCE [LARGE SCALE GENOMIC DNA]</scope>
    <source>
        <strain evidence="3 4">CECT 8367</strain>
    </source>
</reference>
<evidence type="ECO:0000313" key="5">
    <source>
        <dbReference type="Proteomes" id="UP000240624"/>
    </source>
</evidence>
<keyword evidence="5" id="KW-1185">Reference proteome</keyword>
<accession>A0A1X6YDM9</accession>
<evidence type="ECO:0000256" key="1">
    <source>
        <dbReference type="SAM" id="MobiDB-lite"/>
    </source>
</evidence>
<feature type="region of interest" description="Disordered" evidence="1">
    <location>
        <begin position="1"/>
        <end position="52"/>
    </location>
</feature>
<feature type="region of interest" description="Disordered" evidence="1">
    <location>
        <begin position="220"/>
        <end position="256"/>
    </location>
</feature>
<reference evidence="2 5" key="2">
    <citation type="submission" date="2018-03" db="EMBL/GenBank/DDBJ databases">
        <title>Genomic Encyclopedia of Archaeal and Bacterial Type Strains, Phase II (KMG-II): from individual species to whole genera.</title>
        <authorList>
            <person name="Goeker M."/>
        </authorList>
    </citation>
    <scope>NUCLEOTIDE SEQUENCE [LARGE SCALE GENOMIC DNA]</scope>
    <source>
        <strain evidence="2 5">DSM 29956</strain>
    </source>
</reference>
<evidence type="ECO:0000313" key="2">
    <source>
        <dbReference type="EMBL" id="PSK87006.1"/>
    </source>
</evidence>
<evidence type="ECO:0000313" key="4">
    <source>
        <dbReference type="Proteomes" id="UP000193495"/>
    </source>
</evidence>
<organism evidence="3 4">
    <name type="scientific">Limimaricola soesokkakensis</name>
    <dbReference type="NCBI Taxonomy" id="1343159"/>
    <lineage>
        <taxon>Bacteria</taxon>
        <taxon>Pseudomonadati</taxon>
        <taxon>Pseudomonadota</taxon>
        <taxon>Alphaproteobacteria</taxon>
        <taxon>Rhodobacterales</taxon>
        <taxon>Paracoccaceae</taxon>
        <taxon>Limimaricola</taxon>
    </lineage>
</organism>
<dbReference type="AlphaFoldDB" id="A0A1X6YDM9"/>
<proteinExistence type="predicted"/>
<gene>
    <name evidence="2" type="ORF">CLV79_10352</name>
    <name evidence="3" type="ORF">LOS8367_00348</name>
</gene>
<feature type="compositionally biased region" description="Basic residues" evidence="1">
    <location>
        <begin position="27"/>
        <end position="40"/>
    </location>
</feature>
<dbReference type="Proteomes" id="UP000193495">
    <property type="component" value="Unassembled WGS sequence"/>
</dbReference>
<feature type="compositionally biased region" description="Basic and acidic residues" evidence="1">
    <location>
        <begin position="234"/>
        <end position="245"/>
    </location>
</feature>
<feature type="compositionally biased region" description="Basic and acidic residues" evidence="1">
    <location>
        <begin position="77"/>
        <end position="90"/>
    </location>
</feature>
<name>A0A1X6YDM9_9RHOB</name>
<protein>
    <submittedName>
        <fullName evidence="3">Uncharacterized protein</fullName>
    </submittedName>
</protein>